<protein>
    <submittedName>
        <fullName evidence="2">Uncharacterized protein</fullName>
    </submittedName>
</protein>
<keyword evidence="3" id="KW-1185">Reference proteome</keyword>
<feature type="region of interest" description="Disordered" evidence="1">
    <location>
        <begin position="1"/>
        <end position="67"/>
    </location>
</feature>
<evidence type="ECO:0000256" key="1">
    <source>
        <dbReference type="SAM" id="MobiDB-lite"/>
    </source>
</evidence>
<evidence type="ECO:0000313" key="3">
    <source>
        <dbReference type="Proteomes" id="UP001054889"/>
    </source>
</evidence>
<feature type="compositionally biased region" description="Low complexity" evidence="1">
    <location>
        <begin position="12"/>
        <end position="37"/>
    </location>
</feature>
<sequence>MATQRRLGGVQMSMNTSAMTTATSSPSRLNPASSSDSWLQQTLPMATPDCKQRAPPPPSPGKSEMGGRWLEASEMGCFLATGMRALSLNLLVMRILGFEGLSWSRSC</sequence>
<accession>A0AAV5BPP9</accession>
<gene>
    <name evidence="2" type="primary">ga04469</name>
    <name evidence="2" type="ORF">PR202_ga04469</name>
</gene>
<organism evidence="2 3">
    <name type="scientific">Eleusine coracana subsp. coracana</name>
    <dbReference type="NCBI Taxonomy" id="191504"/>
    <lineage>
        <taxon>Eukaryota</taxon>
        <taxon>Viridiplantae</taxon>
        <taxon>Streptophyta</taxon>
        <taxon>Embryophyta</taxon>
        <taxon>Tracheophyta</taxon>
        <taxon>Spermatophyta</taxon>
        <taxon>Magnoliopsida</taxon>
        <taxon>Liliopsida</taxon>
        <taxon>Poales</taxon>
        <taxon>Poaceae</taxon>
        <taxon>PACMAD clade</taxon>
        <taxon>Chloridoideae</taxon>
        <taxon>Cynodonteae</taxon>
        <taxon>Eleusininae</taxon>
        <taxon>Eleusine</taxon>
    </lineage>
</organism>
<name>A0AAV5BPP9_ELECO</name>
<dbReference type="Proteomes" id="UP001054889">
    <property type="component" value="Unassembled WGS sequence"/>
</dbReference>
<dbReference type="EMBL" id="BQKI01000002">
    <property type="protein sequence ID" value="GJM88411.1"/>
    <property type="molecule type" value="Genomic_DNA"/>
</dbReference>
<comment type="caution">
    <text evidence="2">The sequence shown here is derived from an EMBL/GenBank/DDBJ whole genome shotgun (WGS) entry which is preliminary data.</text>
</comment>
<reference evidence="2" key="2">
    <citation type="submission" date="2021-12" db="EMBL/GenBank/DDBJ databases">
        <title>Resequencing data analysis of finger millet.</title>
        <authorList>
            <person name="Hatakeyama M."/>
            <person name="Aluri S."/>
            <person name="Balachadran M.T."/>
            <person name="Sivarajan S.R."/>
            <person name="Poveda L."/>
            <person name="Shimizu-Inatsugi R."/>
            <person name="Schlapbach R."/>
            <person name="Sreeman S.M."/>
            <person name="Shimizu K.K."/>
        </authorList>
    </citation>
    <scope>NUCLEOTIDE SEQUENCE</scope>
</reference>
<evidence type="ECO:0000313" key="2">
    <source>
        <dbReference type="EMBL" id="GJM88411.1"/>
    </source>
</evidence>
<proteinExistence type="predicted"/>
<dbReference type="AlphaFoldDB" id="A0AAV5BPP9"/>
<reference evidence="2" key="1">
    <citation type="journal article" date="2018" name="DNA Res.">
        <title>Multiple hybrid de novo genome assembly of finger millet, an orphan allotetraploid crop.</title>
        <authorList>
            <person name="Hatakeyama M."/>
            <person name="Aluri S."/>
            <person name="Balachadran M.T."/>
            <person name="Sivarajan S.R."/>
            <person name="Patrignani A."/>
            <person name="Gruter S."/>
            <person name="Poveda L."/>
            <person name="Shimizu-Inatsugi R."/>
            <person name="Baeten J."/>
            <person name="Francoijs K.J."/>
            <person name="Nataraja K.N."/>
            <person name="Reddy Y.A.N."/>
            <person name="Phadnis S."/>
            <person name="Ravikumar R.L."/>
            <person name="Schlapbach R."/>
            <person name="Sreeman S.M."/>
            <person name="Shimizu K.K."/>
        </authorList>
    </citation>
    <scope>NUCLEOTIDE SEQUENCE</scope>
</reference>